<dbReference type="OrthoDB" id="2680195at2"/>
<name>A0A3D9I4P6_9BACL</name>
<gene>
    <name evidence="1" type="ORF">DFP95_11254</name>
</gene>
<organism evidence="1 2">
    <name type="scientific">Cohnella lupini</name>
    <dbReference type="NCBI Taxonomy" id="1294267"/>
    <lineage>
        <taxon>Bacteria</taxon>
        <taxon>Bacillati</taxon>
        <taxon>Bacillota</taxon>
        <taxon>Bacilli</taxon>
        <taxon>Bacillales</taxon>
        <taxon>Paenibacillaceae</taxon>
        <taxon>Cohnella</taxon>
    </lineage>
</organism>
<evidence type="ECO:0000313" key="2">
    <source>
        <dbReference type="Proteomes" id="UP000256869"/>
    </source>
</evidence>
<evidence type="ECO:0000313" key="1">
    <source>
        <dbReference type="EMBL" id="RED56763.1"/>
    </source>
</evidence>
<protein>
    <submittedName>
        <fullName evidence="1">Heat induced stress protein YflT</fullName>
    </submittedName>
</protein>
<reference evidence="1 2" key="1">
    <citation type="submission" date="2018-07" db="EMBL/GenBank/DDBJ databases">
        <title>Genomic Encyclopedia of Type Strains, Phase III (KMG-III): the genomes of soil and plant-associated and newly described type strains.</title>
        <authorList>
            <person name="Whitman W."/>
        </authorList>
    </citation>
    <scope>NUCLEOTIDE SEQUENCE [LARGE SCALE GENOMIC DNA]</scope>
    <source>
        <strain evidence="1 2">CECT 8236</strain>
    </source>
</reference>
<dbReference type="RefSeq" id="WP_115994253.1">
    <property type="nucleotide sequence ID" value="NZ_QRDY01000012.1"/>
</dbReference>
<dbReference type="Proteomes" id="UP000256869">
    <property type="component" value="Unassembled WGS sequence"/>
</dbReference>
<proteinExistence type="predicted"/>
<comment type="caution">
    <text evidence="1">The sequence shown here is derived from an EMBL/GenBank/DDBJ whole genome shotgun (WGS) entry which is preliminary data.</text>
</comment>
<keyword evidence="2" id="KW-1185">Reference proteome</keyword>
<sequence length="160" mass="16672">MAISIGIFEKEEDVLDAIRLLREAGVDQDEIRVVVNNREGAPMLASDGNVNIEELYRIESARSHDDDGSFPLGVAPIAAGYPVGSTSVSSSGPSGVILAGLGSDDVPDSERILRAIGIPSQSAERCGHAIENGKYVLVSDADSDISSQSLLKHAGADVLG</sequence>
<dbReference type="EMBL" id="QRDY01000012">
    <property type="protein sequence ID" value="RED56763.1"/>
    <property type="molecule type" value="Genomic_DNA"/>
</dbReference>
<dbReference type="AlphaFoldDB" id="A0A3D9I4P6"/>
<accession>A0A3D9I4P6</accession>